<dbReference type="InterPro" id="IPR036770">
    <property type="entry name" value="Ankyrin_rpt-contain_sf"/>
</dbReference>
<dbReference type="RefSeq" id="XP_003668647.1">
    <property type="nucleotide sequence ID" value="XM_003668599.1"/>
</dbReference>
<dbReference type="SMART" id="SM00248">
    <property type="entry name" value="ANK"/>
    <property type="match status" value="5"/>
</dbReference>
<dbReference type="HOGENOM" id="CLU_006901_0_0_1"/>
<feature type="compositionally biased region" description="Basic and acidic residues" evidence="5">
    <location>
        <begin position="121"/>
        <end position="132"/>
    </location>
</feature>
<evidence type="ECO:0000313" key="6">
    <source>
        <dbReference type="EMBL" id="CCD23404.1"/>
    </source>
</evidence>
<keyword evidence="2 3" id="KW-0040">ANK repeat</keyword>
<proteinExistence type="predicted"/>
<keyword evidence="7" id="KW-1185">Reference proteome</keyword>
<reference evidence="6 7" key="1">
    <citation type="journal article" date="2011" name="Proc. Natl. Acad. Sci. U.S.A.">
        <title>Evolutionary erosion of yeast sex chromosomes by mating-type switching accidents.</title>
        <authorList>
            <person name="Gordon J.L."/>
            <person name="Armisen D."/>
            <person name="Proux-Wera E."/>
            <person name="Oheigeartaigh S.S."/>
            <person name="Byrne K.P."/>
            <person name="Wolfe K.H."/>
        </authorList>
    </citation>
    <scope>NUCLEOTIDE SEQUENCE [LARGE SCALE GENOMIC DNA]</scope>
    <source>
        <strain evidence="7">ATCC 10597 / BCRC 20456 / CBS 421 / NBRC 0211 / NRRL Y-12639</strain>
    </source>
</reference>
<dbReference type="STRING" id="1071378.G0W6J3"/>
<feature type="repeat" description="ANK" evidence="3">
    <location>
        <begin position="622"/>
        <end position="654"/>
    </location>
</feature>
<feature type="compositionally biased region" description="Basic and acidic residues" evidence="5">
    <location>
        <begin position="58"/>
        <end position="79"/>
    </location>
</feature>
<dbReference type="Gene3D" id="1.25.40.20">
    <property type="entry name" value="Ankyrin repeat-containing domain"/>
    <property type="match status" value="2"/>
</dbReference>
<dbReference type="PROSITE" id="PS50297">
    <property type="entry name" value="ANK_REP_REGION"/>
    <property type="match status" value="3"/>
</dbReference>
<evidence type="ECO:0000313" key="7">
    <source>
        <dbReference type="Proteomes" id="UP000000689"/>
    </source>
</evidence>
<dbReference type="GeneID" id="11497509"/>
<feature type="compositionally biased region" description="Polar residues" evidence="5">
    <location>
        <begin position="134"/>
        <end position="145"/>
    </location>
</feature>
<sequence>MSSPSKQAVKKRSLSNYLSNVNSRKEELERIAKEEKEKQQKLSELQKQQQQQQQQQQREQKVGSKEEALPSIDKDDILIIKKAVATPKKSQDDAREPPCSVTSPILKNIASHTDEKEEDIESKKSDNLKVTEIDPNNTQEVSGNISARGPDSESKGQSSILRSELQSILKEPELSNDLIKTEPSITTDDEHEQPHPHDNENNHVTEQEPKSEKINTKEQETLSDTETAENTPLKPKRGKLIRADKLRREHSKRRLQFGHDSDSDLSDIDEDENFTINSSVLHSDISPLKKTNNNNNNNDQTKNTNDHETSLASSPQAAAKHEPIKKIKSSKPSHVAVTKPATSKQRRGIYRDSGGRTKLAIACDKGKFETAKRLIEEEGYDVNDQDNAGNSALHEAALNGHLDIVKLLVEHDANVNIQSYEMFQDTPLFDASANGYLDVVEYLLEHGANPTLTNAKGRTACESIEEDADLDEEDRQIVKDIKHRLIVAARDWKLKNGHTTLDQNGKSDPSMSYYNNNNNINGKNNNNSMRSSSPGNTIEGETNRAQTIIEEEFLYSDVGSKEGKDKLFRAARDGNSTYVGKYLQHRGQPDFKSLMEAVKFGHEDIVSLFLAFGAQINKRGKDGMTLLMLAVGRGHLETVKLLIKNNADVTAMDSNGNTALYYAENSIIGVINPEEIALLKNDLDKSANNLIKKEVGSPKHDIGNVKAATNESLIEEIEKKREDKAMDNALNTTTEISVNDKDFTRKDTVAKSMESDSSEQEEDDEDILYINTNKRKRIPSSSTVSNSAMVNSTNIDEADKDMSAIFDNDDNNNDNDNEAAMHLKKKQKVNDVIAPKVREETPEEKEIRLKATEEYIQKRLENKKRKEQEYIDRMNLEEERRIEEKEKQRIAEEKRLAEEEKRKKLEEMRLRMEQDLQNRRSIRALYPIGLRLIDLNDKKNYMSFMPLYYIVKNQIRYVLDLQLYVLTKDESILKYEPSEKVEPEHKEQLWSLLKFIFLNGGRTDVGEDKEEDEDDKKVQYRVNFKRYDIDTRLRIETQEYDKFANLPMKWIPIDKIEIEDKDLEASIKSNMNQVALFDKKDYNNNRSNNKSSKQDICNSTKRPIMLPTKLQYRKGITDLLSKTININSSWATTKSKETQMI</sequence>
<name>G0W6J3_NAUDC</name>
<feature type="compositionally biased region" description="Low complexity" evidence="5">
    <location>
        <begin position="517"/>
        <end position="536"/>
    </location>
</feature>
<keyword evidence="1" id="KW-0677">Repeat</keyword>
<dbReference type="PRINTS" id="PR01415">
    <property type="entry name" value="ANKYRIN"/>
</dbReference>
<evidence type="ECO:0000256" key="1">
    <source>
        <dbReference type="ARBA" id="ARBA00022737"/>
    </source>
</evidence>
<dbReference type="SUPFAM" id="SSF48403">
    <property type="entry name" value="Ankyrin repeat"/>
    <property type="match status" value="1"/>
</dbReference>
<feature type="compositionally biased region" description="Low complexity" evidence="5">
    <location>
        <begin position="289"/>
        <end position="303"/>
    </location>
</feature>
<evidence type="ECO:0000256" key="5">
    <source>
        <dbReference type="SAM" id="MobiDB-lite"/>
    </source>
</evidence>
<feature type="repeat" description="ANK" evidence="3">
    <location>
        <begin position="354"/>
        <end position="387"/>
    </location>
</feature>
<protein>
    <submittedName>
        <fullName evidence="6">Uncharacterized protein</fullName>
    </submittedName>
</protein>
<evidence type="ECO:0000256" key="4">
    <source>
        <dbReference type="SAM" id="Coils"/>
    </source>
</evidence>
<dbReference type="Proteomes" id="UP000000689">
    <property type="component" value="Chromosome 2"/>
</dbReference>
<evidence type="ECO:0000256" key="3">
    <source>
        <dbReference type="PROSITE-ProRule" id="PRU00023"/>
    </source>
</evidence>
<feature type="region of interest" description="Disordered" evidence="5">
    <location>
        <begin position="1"/>
        <end position="269"/>
    </location>
</feature>
<dbReference type="OMA" id="PLHFSGE"/>
<dbReference type="AlphaFoldDB" id="G0W6J3"/>
<dbReference type="Pfam" id="PF12796">
    <property type="entry name" value="Ank_2"/>
    <property type="match status" value="2"/>
</dbReference>
<dbReference type="PANTHER" id="PTHR23206:SF7">
    <property type="entry name" value="PROTEIN KINASE DOMAIN-CONTAINING PROTEIN"/>
    <property type="match status" value="1"/>
</dbReference>
<feature type="compositionally biased region" description="Polar residues" evidence="5">
    <location>
        <begin position="155"/>
        <end position="166"/>
    </location>
</feature>
<accession>G0W6J3</accession>
<feature type="repeat" description="ANK" evidence="3">
    <location>
        <begin position="423"/>
        <end position="455"/>
    </location>
</feature>
<feature type="region of interest" description="Disordered" evidence="5">
    <location>
        <begin position="517"/>
        <end position="539"/>
    </location>
</feature>
<dbReference type="PANTHER" id="PTHR23206">
    <property type="entry name" value="MASK PROTEIN"/>
    <property type="match status" value="1"/>
</dbReference>
<dbReference type="InterPro" id="IPR051631">
    <property type="entry name" value="Ankyrin-KH/SAM_domain"/>
</dbReference>
<feature type="compositionally biased region" description="Basic and acidic residues" evidence="5">
    <location>
        <begin position="23"/>
        <end position="41"/>
    </location>
</feature>
<evidence type="ECO:0000256" key="2">
    <source>
        <dbReference type="ARBA" id="ARBA00023043"/>
    </source>
</evidence>
<feature type="region of interest" description="Disordered" evidence="5">
    <location>
        <begin position="285"/>
        <end position="348"/>
    </location>
</feature>
<dbReference type="EMBL" id="HE580268">
    <property type="protein sequence ID" value="CCD23404.1"/>
    <property type="molecule type" value="Genomic_DNA"/>
</dbReference>
<dbReference type="OrthoDB" id="194358at2759"/>
<feature type="coiled-coil region" evidence="4">
    <location>
        <begin position="857"/>
        <end position="918"/>
    </location>
</feature>
<feature type="compositionally biased region" description="Basic and acidic residues" evidence="5">
    <location>
        <begin position="192"/>
        <end position="220"/>
    </location>
</feature>
<dbReference type="PROSITE" id="PS50088">
    <property type="entry name" value="ANK_REPEAT"/>
    <property type="match status" value="4"/>
</dbReference>
<dbReference type="KEGG" id="ndi:NDAI_0B03700"/>
<dbReference type="InterPro" id="IPR002110">
    <property type="entry name" value="Ankyrin_rpt"/>
</dbReference>
<keyword evidence="4" id="KW-0175">Coiled coil</keyword>
<feature type="compositionally biased region" description="Low complexity" evidence="5">
    <location>
        <begin position="42"/>
        <end position="57"/>
    </location>
</feature>
<feature type="repeat" description="ANK" evidence="3">
    <location>
        <begin position="388"/>
        <end position="420"/>
    </location>
</feature>
<dbReference type="eggNOG" id="KOG0504">
    <property type="taxonomic scope" value="Eukaryota"/>
</dbReference>
<organism evidence="6 7">
    <name type="scientific">Naumovozyma dairenensis (strain ATCC 10597 / BCRC 20456 / CBS 421 / NBRC 0211 / NRRL Y-12639)</name>
    <name type="common">Saccharomyces dairenensis</name>
    <dbReference type="NCBI Taxonomy" id="1071378"/>
    <lineage>
        <taxon>Eukaryota</taxon>
        <taxon>Fungi</taxon>
        <taxon>Dikarya</taxon>
        <taxon>Ascomycota</taxon>
        <taxon>Saccharomycotina</taxon>
        <taxon>Saccharomycetes</taxon>
        <taxon>Saccharomycetales</taxon>
        <taxon>Saccharomycetaceae</taxon>
        <taxon>Naumovozyma</taxon>
    </lineage>
</organism>
<gene>
    <name evidence="6" type="primary">NDAI0B03700</name>
    <name evidence="6" type="ordered locus">NDAI_0B03700</name>
</gene>